<keyword evidence="6" id="KW-0969">Cilium</keyword>
<organism evidence="6 7">
    <name type="scientific">Sphingorhabdus pulchriflava</name>
    <dbReference type="NCBI Taxonomy" id="2292257"/>
    <lineage>
        <taxon>Bacteria</taxon>
        <taxon>Pseudomonadati</taxon>
        <taxon>Pseudomonadota</taxon>
        <taxon>Alphaproteobacteria</taxon>
        <taxon>Sphingomonadales</taxon>
        <taxon>Sphingomonadaceae</taxon>
        <taxon>Sphingorhabdus</taxon>
    </lineage>
</organism>
<dbReference type="GO" id="GO:0005576">
    <property type="term" value="C:extracellular region"/>
    <property type="evidence" value="ECO:0007669"/>
    <property type="project" value="UniProtKB-SubCell"/>
</dbReference>
<dbReference type="PANTHER" id="PTHR42792:SF1">
    <property type="entry name" value="FLAGELLAR HOOK-ASSOCIATED PROTEIN 3"/>
    <property type="match status" value="1"/>
</dbReference>
<keyword evidence="2 3" id="KW-0975">Bacterial flagellum</keyword>
<protein>
    <recommendedName>
        <fullName evidence="3">Flagellin</fullName>
    </recommendedName>
</protein>
<evidence type="ECO:0000256" key="2">
    <source>
        <dbReference type="ARBA" id="ARBA00023143"/>
    </source>
</evidence>
<keyword evidence="3" id="KW-0964">Secreted</keyword>
<keyword evidence="6" id="KW-0282">Flagellum</keyword>
<dbReference type="Gene3D" id="1.20.1330.10">
    <property type="entry name" value="f41 fragment of flagellin, N-terminal domain"/>
    <property type="match status" value="1"/>
</dbReference>
<dbReference type="InterPro" id="IPR001029">
    <property type="entry name" value="Flagellin_N"/>
</dbReference>
<dbReference type="Pfam" id="PF00669">
    <property type="entry name" value="Flagellin_N"/>
    <property type="match status" value="1"/>
</dbReference>
<dbReference type="OrthoDB" id="7389561at2"/>
<sequence>MINATGNRMTREIARQSWLAQDIAQTQIQVSTGKRLQRASDDPVAANRVSTLQTVQANGVAWKANVDLGVTLTAQADSVLQSATDLLVRARELTVAGANQTLAPADRNAIATELSALAYELDGLASTSSTLGEPLFATGAPRMIRFDSDALFAPVPSRAALFDSGGQSAAQHVRDAASAISSGNAASIGSSMTALDGAIDQIATAQAQIGINATRLERLTELQAERKIANKAERSALEDTDLTSAIAKLNAQTITLEAAQAAFARINRRTLFDILG</sequence>
<feature type="domain" description="Flagellin C-terminal" evidence="5">
    <location>
        <begin position="192"/>
        <end position="269"/>
    </location>
</feature>
<comment type="function">
    <text evidence="3">Flagellin is the subunit protein which polymerizes to form the filaments of bacterial flagella.</text>
</comment>
<dbReference type="InterPro" id="IPR001492">
    <property type="entry name" value="Flagellin"/>
</dbReference>
<evidence type="ECO:0000256" key="3">
    <source>
        <dbReference type="RuleBase" id="RU362073"/>
    </source>
</evidence>
<proteinExistence type="inferred from homology"/>
<gene>
    <name evidence="6" type="ORF">DXH95_11950</name>
</gene>
<dbReference type="AlphaFoldDB" id="A0A371B574"/>
<reference evidence="7" key="1">
    <citation type="submission" date="2018-08" db="EMBL/GenBank/DDBJ databases">
        <authorList>
            <person name="Kim S.-J."/>
            <person name="Jung G.-Y."/>
        </authorList>
    </citation>
    <scope>NUCLEOTIDE SEQUENCE [LARGE SCALE GENOMIC DNA]</scope>
    <source>
        <strain evidence="7">GY_G</strain>
    </source>
</reference>
<name>A0A371B574_9SPHN</name>
<accession>A0A371B574</accession>
<evidence type="ECO:0000313" key="7">
    <source>
        <dbReference type="Proteomes" id="UP000263833"/>
    </source>
</evidence>
<dbReference type="EMBL" id="QRGP01000002">
    <property type="protein sequence ID" value="RDV02662.1"/>
    <property type="molecule type" value="Genomic_DNA"/>
</dbReference>
<dbReference type="RefSeq" id="WP_115549763.1">
    <property type="nucleotide sequence ID" value="NZ_QRGP01000002.1"/>
</dbReference>
<feature type="domain" description="Flagellin N-terminal" evidence="4">
    <location>
        <begin position="21"/>
        <end position="137"/>
    </location>
</feature>
<comment type="caution">
    <text evidence="6">The sequence shown here is derived from an EMBL/GenBank/DDBJ whole genome shotgun (WGS) entry which is preliminary data.</text>
</comment>
<evidence type="ECO:0000313" key="6">
    <source>
        <dbReference type="EMBL" id="RDV02662.1"/>
    </source>
</evidence>
<dbReference type="GO" id="GO:0009288">
    <property type="term" value="C:bacterial-type flagellum"/>
    <property type="evidence" value="ECO:0007669"/>
    <property type="project" value="UniProtKB-SubCell"/>
</dbReference>
<keyword evidence="6" id="KW-0966">Cell projection</keyword>
<dbReference type="Pfam" id="PF00700">
    <property type="entry name" value="Flagellin_C"/>
    <property type="match status" value="1"/>
</dbReference>
<evidence type="ECO:0000259" key="4">
    <source>
        <dbReference type="Pfam" id="PF00669"/>
    </source>
</evidence>
<dbReference type="Proteomes" id="UP000263833">
    <property type="component" value="Unassembled WGS sequence"/>
</dbReference>
<dbReference type="SUPFAM" id="SSF64518">
    <property type="entry name" value="Phase 1 flagellin"/>
    <property type="match status" value="1"/>
</dbReference>
<keyword evidence="7" id="KW-1185">Reference proteome</keyword>
<dbReference type="GO" id="GO:0005198">
    <property type="term" value="F:structural molecule activity"/>
    <property type="evidence" value="ECO:0007669"/>
    <property type="project" value="UniProtKB-UniRule"/>
</dbReference>
<evidence type="ECO:0000256" key="1">
    <source>
        <dbReference type="ARBA" id="ARBA00005709"/>
    </source>
</evidence>
<evidence type="ECO:0000259" key="5">
    <source>
        <dbReference type="Pfam" id="PF00700"/>
    </source>
</evidence>
<dbReference type="PANTHER" id="PTHR42792">
    <property type="entry name" value="FLAGELLIN"/>
    <property type="match status" value="1"/>
</dbReference>
<comment type="subcellular location">
    <subcellularLocation>
        <location evidence="3">Secreted</location>
    </subcellularLocation>
    <subcellularLocation>
        <location evidence="3">Bacterial flagellum</location>
    </subcellularLocation>
</comment>
<comment type="similarity">
    <text evidence="1 3">Belongs to the bacterial flagellin family.</text>
</comment>
<dbReference type="InterPro" id="IPR046358">
    <property type="entry name" value="Flagellin_C"/>
</dbReference>